<proteinExistence type="predicted"/>
<reference evidence="1 2" key="3">
    <citation type="journal article" date="2010" name="BMC Genomics">
        <title>Transcriptome sequencing and comparative analysis of cucumber flowers with different sex types.</title>
        <authorList>
            <person name="Guo S."/>
            <person name="Zheng Y."/>
            <person name="Joung J.G."/>
            <person name="Liu S."/>
            <person name="Zhang Z."/>
            <person name="Crasta O.R."/>
            <person name="Sobral B.W."/>
            <person name="Xu Y."/>
            <person name="Huang S."/>
            <person name="Fei Z."/>
        </authorList>
    </citation>
    <scope>NUCLEOTIDE SEQUENCE [LARGE SCALE GENOMIC DNA]</scope>
    <source>
        <strain evidence="2">cv. 9930</strain>
    </source>
</reference>
<sequence length="111" mass="11995">MKQPLCCISHEFQRVALSHPGKIAVIHASGGVQLFRQLHGAGGGGEADDFFQGRATSSFPPMYEADRCFTYSQLLASVDSLSSRLLATVRGPQLNAPTAPRPGHFFNSTEF</sequence>
<accession>A0A0A0LKZ4</accession>
<dbReference type="EMBL" id="CM002923">
    <property type="protein sequence ID" value="KGN61417.1"/>
    <property type="molecule type" value="Genomic_DNA"/>
</dbReference>
<reference evidence="1 2" key="1">
    <citation type="journal article" date="2009" name="Nat. Genet.">
        <title>The genome of the cucumber, Cucumis sativus L.</title>
        <authorList>
            <person name="Huang S."/>
            <person name="Li R."/>
            <person name="Zhang Z."/>
            <person name="Li L."/>
            <person name="Gu X."/>
            <person name="Fan W."/>
            <person name="Lucas W.J."/>
            <person name="Wang X."/>
            <person name="Xie B."/>
            <person name="Ni P."/>
            <person name="Ren Y."/>
            <person name="Zhu H."/>
            <person name="Li J."/>
            <person name="Lin K."/>
            <person name="Jin W."/>
            <person name="Fei Z."/>
            <person name="Li G."/>
            <person name="Staub J."/>
            <person name="Kilian A."/>
            <person name="van der Vossen E.A."/>
            <person name="Wu Y."/>
            <person name="Guo J."/>
            <person name="He J."/>
            <person name="Jia Z."/>
            <person name="Ren Y."/>
            <person name="Tian G."/>
            <person name="Lu Y."/>
            <person name="Ruan J."/>
            <person name="Qian W."/>
            <person name="Wang M."/>
            <person name="Huang Q."/>
            <person name="Li B."/>
            <person name="Xuan Z."/>
            <person name="Cao J."/>
            <person name="Asan"/>
            <person name="Wu Z."/>
            <person name="Zhang J."/>
            <person name="Cai Q."/>
            <person name="Bai Y."/>
            <person name="Zhao B."/>
            <person name="Han Y."/>
            <person name="Li Y."/>
            <person name="Li X."/>
            <person name="Wang S."/>
            <person name="Shi Q."/>
            <person name="Liu S."/>
            <person name="Cho W.K."/>
            <person name="Kim J.Y."/>
            <person name="Xu Y."/>
            <person name="Heller-Uszynska K."/>
            <person name="Miao H."/>
            <person name="Cheng Z."/>
            <person name="Zhang S."/>
            <person name="Wu J."/>
            <person name="Yang Y."/>
            <person name="Kang H."/>
            <person name="Li M."/>
            <person name="Liang H."/>
            <person name="Ren X."/>
            <person name="Shi Z."/>
            <person name="Wen M."/>
            <person name="Jian M."/>
            <person name="Yang H."/>
            <person name="Zhang G."/>
            <person name="Yang Z."/>
            <person name="Chen R."/>
            <person name="Liu S."/>
            <person name="Li J."/>
            <person name="Ma L."/>
            <person name="Liu H."/>
            <person name="Zhou Y."/>
            <person name="Zhao J."/>
            <person name="Fang X."/>
            <person name="Li G."/>
            <person name="Fang L."/>
            <person name="Li Y."/>
            <person name="Liu D."/>
            <person name="Zheng H."/>
            <person name="Zhang Y."/>
            <person name="Qin N."/>
            <person name="Li Z."/>
            <person name="Yang G."/>
            <person name="Yang S."/>
            <person name="Bolund L."/>
            <person name="Kristiansen K."/>
            <person name="Zheng H."/>
            <person name="Li S."/>
            <person name="Zhang X."/>
            <person name="Yang H."/>
            <person name="Wang J."/>
            <person name="Sun R."/>
            <person name="Zhang B."/>
            <person name="Jiang S."/>
            <person name="Wang J."/>
            <person name="Du Y."/>
            <person name="Li S."/>
        </authorList>
    </citation>
    <scope>NUCLEOTIDE SEQUENCE [LARGE SCALE GENOMIC DNA]</scope>
    <source>
        <strain evidence="2">cv. 9930</strain>
    </source>
</reference>
<evidence type="ECO:0000313" key="2">
    <source>
        <dbReference type="Proteomes" id="UP000029981"/>
    </source>
</evidence>
<dbReference type="AlphaFoldDB" id="A0A0A0LKZ4"/>
<dbReference type="STRING" id="3659.A0A0A0LKZ4"/>
<name>A0A0A0LKZ4_CUCSA</name>
<dbReference type="OMA" id="LCCISHE"/>
<gene>
    <name evidence="1" type="ORF">Csa_2G119880</name>
</gene>
<dbReference type="Proteomes" id="UP000029981">
    <property type="component" value="Chromosome 2"/>
</dbReference>
<organism evidence="1 2">
    <name type="scientific">Cucumis sativus</name>
    <name type="common">Cucumber</name>
    <dbReference type="NCBI Taxonomy" id="3659"/>
    <lineage>
        <taxon>Eukaryota</taxon>
        <taxon>Viridiplantae</taxon>
        <taxon>Streptophyta</taxon>
        <taxon>Embryophyta</taxon>
        <taxon>Tracheophyta</taxon>
        <taxon>Spermatophyta</taxon>
        <taxon>Magnoliopsida</taxon>
        <taxon>eudicotyledons</taxon>
        <taxon>Gunneridae</taxon>
        <taxon>Pentapetalae</taxon>
        <taxon>rosids</taxon>
        <taxon>fabids</taxon>
        <taxon>Cucurbitales</taxon>
        <taxon>Cucurbitaceae</taxon>
        <taxon>Benincaseae</taxon>
        <taxon>Cucumis</taxon>
    </lineage>
</organism>
<dbReference type="Gramene" id="KGN61417">
    <property type="protein sequence ID" value="KGN61417"/>
    <property type="gene ID" value="Csa_2G119880"/>
</dbReference>
<reference evidence="1 2" key="2">
    <citation type="journal article" date="2009" name="PLoS ONE">
        <title>An integrated genetic and cytogenetic map of the cucumber genome.</title>
        <authorList>
            <person name="Ren Y."/>
            <person name="Zhang Z."/>
            <person name="Liu J."/>
            <person name="Staub J.E."/>
            <person name="Han Y."/>
            <person name="Cheng Z."/>
            <person name="Li X."/>
            <person name="Lu J."/>
            <person name="Miao H."/>
            <person name="Kang H."/>
            <person name="Xie B."/>
            <person name="Gu X."/>
            <person name="Wang X."/>
            <person name="Du Y."/>
            <person name="Jin W."/>
            <person name="Huang S."/>
        </authorList>
    </citation>
    <scope>NUCLEOTIDE SEQUENCE [LARGE SCALE GENOMIC DNA]</scope>
    <source>
        <strain evidence="2">cv. 9930</strain>
    </source>
</reference>
<keyword evidence="2" id="KW-1185">Reference proteome</keyword>
<reference evidence="1 2" key="4">
    <citation type="journal article" date="2011" name="BMC Genomics">
        <title>RNA-Seq improves annotation of protein-coding genes in the cucumber genome.</title>
        <authorList>
            <person name="Li Z."/>
            <person name="Zhang Z."/>
            <person name="Yan P."/>
            <person name="Huang S."/>
            <person name="Fei Z."/>
            <person name="Lin K."/>
        </authorList>
    </citation>
    <scope>NUCLEOTIDE SEQUENCE [LARGE SCALE GENOMIC DNA]</scope>
    <source>
        <strain evidence="2">cv. 9930</strain>
    </source>
</reference>
<evidence type="ECO:0000313" key="1">
    <source>
        <dbReference type="EMBL" id="KGN61417.1"/>
    </source>
</evidence>
<evidence type="ECO:0008006" key="3">
    <source>
        <dbReference type="Google" id="ProtNLM"/>
    </source>
</evidence>
<protein>
    <recommendedName>
        <fullName evidence="3">AMP-dependent synthetase/ligase domain-containing protein</fullName>
    </recommendedName>
</protein>